<evidence type="ECO:0000256" key="5">
    <source>
        <dbReference type="SAM" id="MobiDB-lite"/>
    </source>
</evidence>
<proteinExistence type="predicted"/>
<gene>
    <name evidence="7" type="ORF">AACH10_19505</name>
</gene>
<comment type="subcellular location">
    <subcellularLocation>
        <location evidence="1">Membrane</location>
        <topology evidence="1">Multi-pass membrane protein</topology>
    </subcellularLocation>
</comment>
<keyword evidence="4 6" id="KW-0472">Membrane</keyword>
<feature type="transmembrane region" description="Helical" evidence="6">
    <location>
        <begin position="20"/>
        <end position="43"/>
    </location>
</feature>
<feature type="transmembrane region" description="Helical" evidence="6">
    <location>
        <begin position="152"/>
        <end position="170"/>
    </location>
</feature>
<evidence type="ECO:0000256" key="3">
    <source>
        <dbReference type="ARBA" id="ARBA00022989"/>
    </source>
</evidence>
<evidence type="ECO:0000256" key="4">
    <source>
        <dbReference type="ARBA" id="ARBA00023136"/>
    </source>
</evidence>
<dbReference type="Pfam" id="PF07264">
    <property type="entry name" value="EI24"/>
    <property type="match status" value="1"/>
</dbReference>
<evidence type="ECO:0000313" key="8">
    <source>
        <dbReference type="Proteomes" id="UP001365405"/>
    </source>
</evidence>
<keyword evidence="8" id="KW-1185">Reference proteome</keyword>
<dbReference type="RefSeq" id="WP_341412158.1">
    <property type="nucleotide sequence ID" value="NZ_JBBUTH010000009.1"/>
</dbReference>
<protein>
    <submittedName>
        <fullName evidence="7">EI24 domain-containing protein</fullName>
    </submittedName>
</protein>
<evidence type="ECO:0000256" key="2">
    <source>
        <dbReference type="ARBA" id="ARBA00022692"/>
    </source>
</evidence>
<keyword evidence="3 6" id="KW-1133">Transmembrane helix</keyword>
<accession>A0ABU9CKW2</accession>
<evidence type="ECO:0000313" key="7">
    <source>
        <dbReference type="EMBL" id="MEK8052448.1"/>
    </source>
</evidence>
<organism evidence="7 8">
    <name type="scientific">Pseudaquabacterium inlustre</name>
    <dbReference type="NCBI Taxonomy" id="2984192"/>
    <lineage>
        <taxon>Bacteria</taxon>
        <taxon>Pseudomonadati</taxon>
        <taxon>Pseudomonadota</taxon>
        <taxon>Betaproteobacteria</taxon>
        <taxon>Burkholderiales</taxon>
        <taxon>Sphaerotilaceae</taxon>
        <taxon>Pseudaquabacterium</taxon>
    </lineage>
</organism>
<sequence length="311" mass="33168">MKLLLDSFWRAAAYCLHPKVIGLSLLPLGIGVALALGLGWLYWEAAVAGVRATLEQWSLVDAALKWVESIAGASFRSVLAPLIVVLLSAPVIVIVSVLLVALLMGPAIVTLVAGRRFPAMERKRGGGWLSSLAWSVGCTLAALLVMGLSMPLWFIPPLVLVLPPLIWGWLTYRVMSFDALADHASRDERRQILREHRLPLLGIGVITGYLGAAPSLLWAAGAMTLIFAPLVIALSVWLYTLVFAFSALWFTHYVLAALAGLRHVRDAEASPVGNTPMYAADDPMVIDAEPAVASSAPPAAPPAPPLPPPAT</sequence>
<dbReference type="InterPro" id="IPR059112">
    <property type="entry name" value="CysZ/EI24"/>
</dbReference>
<feature type="compositionally biased region" description="Pro residues" evidence="5">
    <location>
        <begin position="298"/>
        <end position="311"/>
    </location>
</feature>
<evidence type="ECO:0000256" key="1">
    <source>
        <dbReference type="ARBA" id="ARBA00004141"/>
    </source>
</evidence>
<dbReference type="EMBL" id="JBBUTH010000009">
    <property type="protein sequence ID" value="MEK8052448.1"/>
    <property type="molecule type" value="Genomic_DNA"/>
</dbReference>
<comment type="caution">
    <text evidence="7">The sequence shown here is derived from an EMBL/GenBank/DDBJ whole genome shotgun (WGS) entry which is preliminary data.</text>
</comment>
<feature type="transmembrane region" description="Helical" evidence="6">
    <location>
        <begin position="226"/>
        <end position="255"/>
    </location>
</feature>
<keyword evidence="2 6" id="KW-0812">Transmembrane</keyword>
<feature type="region of interest" description="Disordered" evidence="5">
    <location>
        <begin position="292"/>
        <end position="311"/>
    </location>
</feature>
<evidence type="ECO:0000256" key="6">
    <source>
        <dbReference type="SAM" id="Phobius"/>
    </source>
</evidence>
<reference evidence="7 8" key="1">
    <citation type="submission" date="2024-04" db="EMBL/GenBank/DDBJ databases">
        <title>Novel species of the genus Ideonella isolated from streams.</title>
        <authorList>
            <person name="Lu H."/>
        </authorList>
    </citation>
    <scope>NUCLEOTIDE SEQUENCE [LARGE SCALE GENOMIC DNA]</scope>
    <source>
        <strain evidence="7 8">DXS22W</strain>
    </source>
</reference>
<feature type="transmembrane region" description="Helical" evidence="6">
    <location>
        <begin position="82"/>
        <end position="113"/>
    </location>
</feature>
<name>A0ABU9CKW2_9BURK</name>
<feature type="transmembrane region" description="Helical" evidence="6">
    <location>
        <begin position="125"/>
        <end position="146"/>
    </location>
</feature>
<dbReference type="Proteomes" id="UP001365405">
    <property type="component" value="Unassembled WGS sequence"/>
</dbReference>
<feature type="transmembrane region" description="Helical" evidence="6">
    <location>
        <begin position="198"/>
        <end position="220"/>
    </location>
</feature>